<feature type="compositionally biased region" description="Polar residues" evidence="1">
    <location>
        <begin position="158"/>
        <end position="173"/>
    </location>
</feature>
<feature type="compositionally biased region" description="Basic and acidic residues" evidence="1">
    <location>
        <begin position="175"/>
        <end position="203"/>
    </location>
</feature>
<protein>
    <submittedName>
        <fullName evidence="3">Retrotransposon protein, putative, ty1-copia subclass</fullName>
    </submittedName>
</protein>
<evidence type="ECO:0000313" key="4">
    <source>
        <dbReference type="Proteomes" id="UP001151760"/>
    </source>
</evidence>
<dbReference type="EMBL" id="BQNB010009562">
    <property type="protein sequence ID" value="GJS65219.1"/>
    <property type="molecule type" value="Genomic_DNA"/>
</dbReference>
<keyword evidence="4" id="KW-1185">Reference proteome</keyword>
<evidence type="ECO:0000313" key="3">
    <source>
        <dbReference type="EMBL" id="GJS65219.1"/>
    </source>
</evidence>
<feature type="region of interest" description="Disordered" evidence="1">
    <location>
        <begin position="126"/>
        <end position="212"/>
    </location>
</feature>
<reference evidence="3" key="1">
    <citation type="journal article" date="2022" name="Int. J. Mol. Sci.">
        <title>Draft Genome of Tanacetum Coccineum: Genomic Comparison of Closely Related Tanacetum-Family Plants.</title>
        <authorList>
            <person name="Yamashiro T."/>
            <person name="Shiraishi A."/>
            <person name="Nakayama K."/>
            <person name="Satake H."/>
        </authorList>
    </citation>
    <scope>NUCLEOTIDE SEQUENCE</scope>
</reference>
<dbReference type="InterPro" id="IPR025724">
    <property type="entry name" value="GAG-pre-integrase_dom"/>
</dbReference>
<organism evidence="3 4">
    <name type="scientific">Tanacetum coccineum</name>
    <dbReference type="NCBI Taxonomy" id="301880"/>
    <lineage>
        <taxon>Eukaryota</taxon>
        <taxon>Viridiplantae</taxon>
        <taxon>Streptophyta</taxon>
        <taxon>Embryophyta</taxon>
        <taxon>Tracheophyta</taxon>
        <taxon>Spermatophyta</taxon>
        <taxon>Magnoliopsida</taxon>
        <taxon>eudicotyledons</taxon>
        <taxon>Gunneridae</taxon>
        <taxon>Pentapetalae</taxon>
        <taxon>asterids</taxon>
        <taxon>campanulids</taxon>
        <taxon>Asterales</taxon>
        <taxon>Asteraceae</taxon>
        <taxon>Asteroideae</taxon>
        <taxon>Anthemideae</taxon>
        <taxon>Anthemidinae</taxon>
        <taxon>Tanacetum</taxon>
    </lineage>
</organism>
<sequence>MLDTEKFTYNVDMLHDTLHLLVETLENPFVAPVNIQTIEALMKRVGYQGVVDKLSAFYMKNLAQPWQTMFKIPLVSVYTTGNVLIREMLIPDAFLTEEIRATDDFKEYEAVFMNEVAPMNQLKSVVSTQGMHRSTPRAHRTPTLTASPQGKKRKQSVRESNSPQKSLKITIRQQKVVEVEKDDDDSKDRLEPESHKENPKHFDDDDDEEKVDEMKDAEMGSLETRTEEMHTQIPTTPRSPRKILSLDKNIDQELTDTALTLIVTTSKDPLSKGRISSKYSHLLVHPTTTTSTETTSSADLQQQLYLKMKRSLQDQVNDPALWEQLKQDDAPLEGEKRVKIHKASKSSKSAREESVIVEDEAISEDETPELITKLQNIDKHVPTIFDHARIEATLNGALSNQFKNSKEFTLRYENKEYVLDEQIPTIDDDSTQEEIEAHQKHYDDANKVSCIMASSMSLELQKTFENTWAYEMNQQLKEMFQEKASKERLDVVKSLMACNLKPEASICSFVLEMKWYFDRLESLNMVFDAELSINIILSGLPADYNQFVLSSYVECWSQCKEKKDFSFQLQRKGRKRKVRSTSKTERSKRVVTQGLKESRRLKHEELNLVMGNRKITPMTRIRKYELMLKSRVRIDFKDGYKFSFDNENGDILVYSNGCFMFKVSPCKGIYETVECISHNGNVILNVGSSNELNKSKLWHSRLRHVNKKRIAQLQKDEVLESFDFKSDDVCESCLLGR</sequence>
<dbReference type="Pfam" id="PF13976">
    <property type="entry name" value="gag_pre-integrs"/>
    <property type="match status" value="1"/>
</dbReference>
<evidence type="ECO:0000259" key="2">
    <source>
        <dbReference type="Pfam" id="PF13976"/>
    </source>
</evidence>
<dbReference type="Proteomes" id="UP001151760">
    <property type="component" value="Unassembled WGS sequence"/>
</dbReference>
<gene>
    <name evidence="3" type="ORF">Tco_0679783</name>
</gene>
<evidence type="ECO:0000256" key="1">
    <source>
        <dbReference type="SAM" id="MobiDB-lite"/>
    </source>
</evidence>
<proteinExistence type="predicted"/>
<comment type="caution">
    <text evidence="3">The sequence shown here is derived from an EMBL/GenBank/DDBJ whole genome shotgun (WGS) entry which is preliminary data.</text>
</comment>
<name>A0ABQ4XJ16_9ASTR</name>
<feature type="domain" description="GAG-pre-integrase" evidence="2">
    <location>
        <begin position="688"/>
        <end position="736"/>
    </location>
</feature>
<accession>A0ABQ4XJ16</accession>
<reference evidence="3" key="2">
    <citation type="submission" date="2022-01" db="EMBL/GenBank/DDBJ databases">
        <authorList>
            <person name="Yamashiro T."/>
            <person name="Shiraishi A."/>
            <person name="Satake H."/>
            <person name="Nakayama K."/>
        </authorList>
    </citation>
    <scope>NUCLEOTIDE SEQUENCE</scope>
</reference>